<dbReference type="SUPFAM" id="SSF56436">
    <property type="entry name" value="C-type lectin-like"/>
    <property type="match status" value="1"/>
</dbReference>
<evidence type="ECO:0000313" key="3">
    <source>
        <dbReference type="Proteomes" id="UP000265080"/>
    </source>
</evidence>
<protein>
    <recommendedName>
        <fullName evidence="1">C-type lectin domain-containing protein</fullName>
    </recommendedName>
</protein>
<evidence type="ECO:0000259" key="1">
    <source>
        <dbReference type="Pfam" id="PF00059"/>
    </source>
</evidence>
<dbReference type="Proteomes" id="UP000265080">
    <property type="component" value="Chromosome 23"/>
</dbReference>
<dbReference type="PANTHER" id="PTHR45784:SF3">
    <property type="entry name" value="C-TYPE LECTIN DOMAIN FAMILY 4 MEMBER K-LIKE-RELATED"/>
    <property type="match status" value="1"/>
</dbReference>
<dbReference type="InterPro" id="IPR016187">
    <property type="entry name" value="CTDL_fold"/>
</dbReference>
<dbReference type="GeneTree" id="ENSGT00940000177380"/>
<accession>A0A3P8TN80</accession>
<evidence type="ECO:0000313" key="2">
    <source>
        <dbReference type="Ensembl" id="ENSAPEP00000024808.1"/>
    </source>
</evidence>
<dbReference type="Ensembl" id="ENSAPET00000025459.1">
    <property type="protein sequence ID" value="ENSAPEP00000024808.1"/>
    <property type="gene ID" value="ENSAPEG00000017642.1"/>
</dbReference>
<dbReference type="InterPro" id="IPR001304">
    <property type="entry name" value="C-type_lectin-like"/>
</dbReference>
<sequence>MGKRNPCLLVRINCFSVQINLTELSKFLPASSPPRYVYKSWRNLTWEEAQSYCRKFHTDLASIRNEEEWTRVQQAVTGNVFAFVGLYRRTWPSWSDGTEQEFKNCLFFIESVFPFCPEKQQQLWIKLKALKSTMDLNDPAVMEAILKLVSLRPDIFPLTFKFKGT</sequence>
<reference evidence="2 3" key="1">
    <citation type="submission" date="2018-03" db="EMBL/GenBank/DDBJ databases">
        <title>Finding Nemo's genes: A chromosome-scale reference assembly of the genome of the orange clownfish Amphiprion percula.</title>
        <authorList>
            <person name="Lehmann R."/>
        </authorList>
    </citation>
    <scope>NUCLEOTIDE SEQUENCE</scope>
</reference>
<dbReference type="AlphaFoldDB" id="A0A3P8TN80"/>
<reference evidence="2" key="2">
    <citation type="submission" date="2025-08" db="UniProtKB">
        <authorList>
            <consortium name="Ensembl"/>
        </authorList>
    </citation>
    <scope>IDENTIFICATION</scope>
</reference>
<organism evidence="2 3">
    <name type="scientific">Amphiprion percula</name>
    <name type="common">Orange clownfish</name>
    <name type="synonym">Lutjanus percula</name>
    <dbReference type="NCBI Taxonomy" id="161767"/>
    <lineage>
        <taxon>Eukaryota</taxon>
        <taxon>Metazoa</taxon>
        <taxon>Chordata</taxon>
        <taxon>Craniata</taxon>
        <taxon>Vertebrata</taxon>
        <taxon>Euteleostomi</taxon>
        <taxon>Actinopterygii</taxon>
        <taxon>Neopterygii</taxon>
        <taxon>Teleostei</taxon>
        <taxon>Neoteleostei</taxon>
        <taxon>Acanthomorphata</taxon>
        <taxon>Ovalentaria</taxon>
        <taxon>Pomacentridae</taxon>
        <taxon>Amphiprion</taxon>
    </lineage>
</organism>
<dbReference type="InterPro" id="IPR016186">
    <property type="entry name" value="C-type_lectin-like/link_sf"/>
</dbReference>
<keyword evidence="3" id="KW-1185">Reference proteome</keyword>
<dbReference type="STRING" id="161767.ENSAPEP00000024808"/>
<name>A0A3P8TN80_AMPPE</name>
<dbReference type="Gene3D" id="3.10.100.10">
    <property type="entry name" value="Mannose-Binding Protein A, subunit A"/>
    <property type="match status" value="1"/>
</dbReference>
<reference evidence="2" key="3">
    <citation type="submission" date="2025-09" db="UniProtKB">
        <authorList>
            <consortium name="Ensembl"/>
        </authorList>
    </citation>
    <scope>IDENTIFICATION</scope>
</reference>
<dbReference type="PANTHER" id="PTHR45784">
    <property type="entry name" value="C-TYPE LECTIN DOMAIN FAMILY 20 MEMBER A-RELATED"/>
    <property type="match status" value="1"/>
</dbReference>
<proteinExistence type="predicted"/>
<dbReference type="Pfam" id="PF00059">
    <property type="entry name" value="Lectin_C"/>
    <property type="match status" value="1"/>
</dbReference>
<feature type="domain" description="C-type lectin" evidence="1">
    <location>
        <begin position="43"/>
        <end position="101"/>
    </location>
</feature>